<reference evidence="8" key="2">
    <citation type="submission" date="2025-08" db="UniProtKB">
        <authorList>
            <consortium name="Ensembl"/>
        </authorList>
    </citation>
    <scope>IDENTIFICATION</scope>
</reference>
<name>A0A3B4CRW5_PYGNA</name>
<feature type="signal peptide" evidence="6">
    <location>
        <begin position="1"/>
        <end position="19"/>
    </location>
</feature>
<evidence type="ECO:0000256" key="1">
    <source>
        <dbReference type="ARBA" id="ARBA00022670"/>
    </source>
</evidence>
<dbReference type="Ensembl" id="ENSPNAT00000021899.2">
    <property type="protein sequence ID" value="ENSPNAP00000014098.2"/>
    <property type="gene ID" value="ENSPNAG00000020007.2"/>
</dbReference>
<keyword evidence="2 5" id="KW-0378">Hydrolase</keyword>
<gene>
    <name evidence="8" type="primary">DLD</name>
</gene>
<feature type="domain" description="Peptidase S1" evidence="7">
    <location>
        <begin position="26"/>
        <end position="235"/>
    </location>
</feature>
<dbReference type="PROSITE" id="PS00134">
    <property type="entry name" value="TRYPSIN_HIS"/>
    <property type="match status" value="1"/>
</dbReference>
<evidence type="ECO:0000313" key="9">
    <source>
        <dbReference type="Proteomes" id="UP001501920"/>
    </source>
</evidence>
<feature type="chain" id="PRO_5043893239" description="Peptidase S1 domain-containing protein" evidence="6">
    <location>
        <begin position="20"/>
        <end position="243"/>
    </location>
</feature>
<dbReference type="PANTHER" id="PTHR24271:SF88">
    <property type="entry name" value="MAST CELL PROTEASE 2 ISOFORM X1"/>
    <property type="match status" value="1"/>
</dbReference>
<dbReference type="PANTHER" id="PTHR24271">
    <property type="entry name" value="KALLIKREIN-RELATED"/>
    <property type="match status" value="1"/>
</dbReference>
<dbReference type="InterPro" id="IPR001314">
    <property type="entry name" value="Peptidase_S1A"/>
</dbReference>
<sequence>MSVLLCLGAFVLLQNFMSGGSTRQGIIGGKDSAPHSHPFMVYILDYETGNTCDGFLVNENFVVTAAHCNGKIVAFLGVHSTKGLHIRNSVFVKGIPHPKYNSATYENDIMLLKLCKPATFSKTVMPVALPATENESFGHNCLVMGWGCQTFCNEFPSEILQEVNVTISKTKNCTAPDIICSEGFKGPGKGDSGGPLVCGDVAHGVVSSNYKNGKDYVSRYVRLTYHIKWIQSIINGNHQGCRK</sequence>
<dbReference type="PROSITE" id="PS00135">
    <property type="entry name" value="TRYPSIN_SER"/>
    <property type="match status" value="1"/>
</dbReference>
<dbReference type="GO" id="GO:0006508">
    <property type="term" value="P:proteolysis"/>
    <property type="evidence" value="ECO:0007669"/>
    <property type="project" value="UniProtKB-KW"/>
</dbReference>
<dbReference type="GeneTree" id="ENSGT01030000234551"/>
<dbReference type="OMA" id="HNCLVMG"/>
<proteinExistence type="predicted"/>
<dbReference type="AlphaFoldDB" id="A0A3B4CRW5"/>
<dbReference type="OrthoDB" id="5565075at2759"/>
<dbReference type="Proteomes" id="UP001501920">
    <property type="component" value="Chromosome 15"/>
</dbReference>
<accession>A0A3B4CRW5</accession>
<dbReference type="SMART" id="SM00020">
    <property type="entry name" value="Tryp_SPc"/>
    <property type="match status" value="1"/>
</dbReference>
<dbReference type="InterPro" id="IPR018114">
    <property type="entry name" value="TRYPSIN_HIS"/>
</dbReference>
<evidence type="ECO:0000256" key="5">
    <source>
        <dbReference type="RuleBase" id="RU363034"/>
    </source>
</evidence>
<dbReference type="PROSITE" id="PS50240">
    <property type="entry name" value="TRYPSIN_DOM"/>
    <property type="match status" value="1"/>
</dbReference>
<dbReference type="InterPro" id="IPR033116">
    <property type="entry name" value="TRYPSIN_SER"/>
</dbReference>
<dbReference type="CDD" id="cd00190">
    <property type="entry name" value="Tryp_SPc"/>
    <property type="match status" value="1"/>
</dbReference>
<reference evidence="8 9" key="1">
    <citation type="submission" date="2020-10" db="EMBL/GenBank/DDBJ databases">
        <title>Pygocentrus nattereri (red-bellied piranha) genome, fPygNat1, primary haplotype.</title>
        <authorList>
            <person name="Myers G."/>
            <person name="Meyer A."/>
            <person name="Karagic N."/>
            <person name="Pippel M."/>
            <person name="Winkler S."/>
            <person name="Tracey A."/>
            <person name="Wood J."/>
            <person name="Formenti G."/>
            <person name="Howe K."/>
            <person name="Fedrigo O."/>
            <person name="Jarvis E.D."/>
        </authorList>
    </citation>
    <scope>NUCLEOTIDE SEQUENCE [LARGE SCALE GENOMIC DNA]</scope>
</reference>
<keyword evidence="1 5" id="KW-0645">Protease</keyword>
<dbReference type="SUPFAM" id="SSF50494">
    <property type="entry name" value="Trypsin-like serine proteases"/>
    <property type="match status" value="1"/>
</dbReference>
<dbReference type="FunFam" id="2.40.10.10:FF:000166">
    <property type="entry name" value="Trypsin"/>
    <property type="match status" value="1"/>
</dbReference>
<evidence type="ECO:0000256" key="2">
    <source>
        <dbReference type="ARBA" id="ARBA00022801"/>
    </source>
</evidence>
<evidence type="ECO:0000259" key="7">
    <source>
        <dbReference type="PROSITE" id="PS50240"/>
    </source>
</evidence>
<dbReference type="STRING" id="42514.ENSPNAP00000014098"/>
<evidence type="ECO:0000256" key="4">
    <source>
        <dbReference type="ARBA" id="ARBA00023157"/>
    </source>
</evidence>
<dbReference type="Pfam" id="PF00089">
    <property type="entry name" value="Trypsin"/>
    <property type="match status" value="1"/>
</dbReference>
<keyword evidence="4" id="KW-1015">Disulfide bond</keyword>
<evidence type="ECO:0000256" key="3">
    <source>
        <dbReference type="ARBA" id="ARBA00022825"/>
    </source>
</evidence>
<organism evidence="8 9">
    <name type="scientific">Pygocentrus nattereri</name>
    <name type="common">Red-bellied piranha</name>
    <dbReference type="NCBI Taxonomy" id="42514"/>
    <lineage>
        <taxon>Eukaryota</taxon>
        <taxon>Metazoa</taxon>
        <taxon>Chordata</taxon>
        <taxon>Craniata</taxon>
        <taxon>Vertebrata</taxon>
        <taxon>Euteleostomi</taxon>
        <taxon>Actinopterygii</taxon>
        <taxon>Neopterygii</taxon>
        <taxon>Teleostei</taxon>
        <taxon>Ostariophysi</taxon>
        <taxon>Characiformes</taxon>
        <taxon>Characoidei</taxon>
        <taxon>Pygocentrus</taxon>
    </lineage>
</organism>
<protein>
    <recommendedName>
        <fullName evidence="7">Peptidase S1 domain-containing protein</fullName>
    </recommendedName>
</protein>
<keyword evidence="9" id="KW-1185">Reference proteome</keyword>
<dbReference type="InterPro" id="IPR009003">
    <property type="entry name" value="Peptidase_S1_PA"/>
</dbReference>
<reference evidence="8" key="3">
    <citation type="submission" date="2025-09" db="UniProtKB">
        <authorList>
            <consortium name="Ensembl"/>
        </authorList>
    </citation>
    <scope>IDENTIFICATION</scope>
</reference>
<keyword evidence="3 5" id="KW-0720">Serine protease</keyword>
<keyword evidence="6" id="KW-0732">Signal</keyword>
<evidence type="ECO:0000313" key="8">
    <source>
        <dbReference type="Ensembl" id="ENSPNAP00000014098.2"/>
    </source>
</evidence>
<dbReference type="PRINTS" id="PR00722">
    <property type="entry name" value="CHYMOTRYPSIN"/>
</dbReference>
<dbReference type="Gene3D" id="2.40.10.10">
    <property type="entry name" value="Trypsin-like serine proteases"/>
    <property type="match status" value="1"/>
</dbReference>
<evidence type="ECO:0000256" key="6">
    <source>
        <dbReference type="SAM" id="SignalP"/>
    </source>
</evidence>
<dbReference type="InterPro" id="IPR001254">
    <property type="entry name" value="Trypsin_dom"/>
</dbReference>
<dbReference type="InterPro" id="IPR043504">
    <property type="entry name" value="Peptidase_S1_PA_chymotrypsin"/>
</dbReference>
<dbReference type="GO" id="GO:0004252">
    <property type="term" value="F:serine-type endopeptidase activity"/>
    <property type="evidence" value="ECO:0007669"/>
    <property type="project" value="InterPro"/>
</dbReference>